<reference evidence="2 3" key="1">
    <citation type="submission" date="2020-08" db="EMBL/GenBank/DDBJ databases">
        <title>Genomic Encyclopedia of Type Strains, Phase III (KMG-III): the genomes of soil and plant-associated and newly described type strains.</title>
        <authorList>
            <person name="Whitman W."/>
        </authorList>
    </citation>
    <scope>NUCLEOTIDE SEQUENCE [LARGE SCALE GENOMIC DNA]</scope>
    <source>
        <strain evidence="2 3">CECT 5995</strain>
    </source>
</reference>
<comment type="caution">
    <text evidence="2">The sequence shown here is derived from an EMBL/GenBank/DDBJ whole genome shotgun (WGS) entry which is preliminary data.</text>
</comment>
<name>A0A7W5C0K8_9GAMM</name>
<evidence type="ECO:0000259" key="1">
    <source>
        <dbReference type="Pfam" id="PF13503"/>
    </source>
</evidence>
<accession>A0A7W5C0K8</accession>
<organism evidence="2 3">
    <name type="scientific">Halomonas organivorans</name>
    <dbReference type="NCBI Taxonomy" id="257772"/>
    <lineage>
        <taxon>Bacteria</taxon>
        <taxon>Pseudomonadati</taxon>
        <taxon>Pseudomonadota</taxon>
        <taxon>Gammaproteobacteria</taxon>
        <taxon>Oceanospirillales</taxon>
        <taxon>Halomonadaceae</taxon>
        <taxon>Halomonas</taxon>
    </lineage>
</organism>
<evidence type="ECO:0000313" key="2">
    <source>
        <dbReference type="EMBL" id="MBB3142587.1"/>
    </source>
</evidence>
<keyword evidence="3" id="KW-1185">Reference proteome</keyword>
<dbReference type="InterPro" id="IPR025391">
    <property type="entry name" value="DUF4123"/>
</dbReference>
<feature type="domain" description="DUF4123" evidence="1">
    <location>
        <begin position="139"/>
        <end position="253"/>
    </location>
</feature>
<evidence type="ECO:0000313" key="3">
    <source>
        <dbReference type="Proteomes" id="UP000525987"/>
    </source>
</evidence>
<dbReference type="Pfam" id="PF13503">
    <property type="entry name" value="DUF4123"/>
    <property type="match status" value="1"/>
</dbReference>
<dbReference type="AlphaFoldDB" id="A0A7W5C0K8"/>
<dbReference type="EMBL" id="JACHXM010000023">
    <property type="protein sequence ID" value="MBB3142587.1"/>
    <property type="molecule type" value="Genomic_DNA"/>
</dbReference>
<gene>
    <name evidence="2" type="ORF">FHR96_003487</name>
</gene>
<sequence>MAERDLWVGRCHVKARYPEARQWSAVVDEAVLVAVVTASDAATGQALVAQRLEEAGLDLLTFEHVQTLLQRFREQGMSQPLVDLADRTSTASPVAFGEMLPILLEPEAAPAPQEAAPPPAPTYAEIGWDDLFGATQPPLWAVIDGVNCREVMARLAETDVQSACLYASTDADTRAMAPWLVRLEPDSELVSWLKGLPQDQHWGILLQSTATLKQLRTHLRKFTMLWTPANDQAPVYFRFYDPRVALDMSQALAWWKLTALMAPMDSLVMSLSPSMTLPADLEPMPAIGLDAGADEVQGRLLRVTANADTPVGNAPGRQFVIGDKEYRRFGELAQARSRQALARSLAEPYPQSSEDRRRRVAKEAVQLGQRYRLSSTRQIETLARCVMEVGPDFPQRHPEAGQILDNPRTAGWRKRELLAAWLPRGRVRHALMNAEDDAASLDNYRPITDEERS</sequence>
<protein>
    <recommendedName>
        <fullName evidence="1">DUF4123 domain-containing protein</fullName>
    </recommendedName>
</protein>
<dbReference type="RefSeq" id="WP_183388955.1">
    <property type="nucleotide sequence ID" value="NZ_JACHXM010000023.1"/>
</dbReference>
<dbReference type="Proteomes" id="UP000525987">
    <property type="component" value="Unassembled WGS sequence"/>
</dbReference>
<proteinExistence type="predicted"/>